<keyword evidence="2" id="KW-0732">Signal</keyword>
<gene>
    <name evidence="4" type="ORF">HHUSO_G19654</name>
</gene>
<dbReference type="EMBL" id="JAHFZB010000018">
    <property type="protein sequence ID" value="KAK6479014.1"/>
    <property type="molecule type" value="Genomic_DNA"/>
</dbReference>
<dbReference type="InterPro" id="IPR036186">
    <property type="entry name" value="Serpin_sf"/>
</dbReference>
<dbReference type="Gene3D" id="2.10.310.10">
    <property type="entry name" value="Serpins superfamily"/>
    <property type="match status" value="1"/>
</dbReference>
<dbReference type="SUPFAM" id="SSF56574">
    <property type="entry name" value="Serpins"/>
    <property type="match status" value="1"/>
</dbReference>
<comment type="similarity">
    <text evidence="1">Belongs to the serpin family.</text>
</comment>
<keyword evidence="5" id="KW-1185">Reference proteome</keyword>
<reference evidence="4 5" key="1">
    <citation type="submission" date="2021-05" db="EMBL/GenBank/DDBJ databases">
        <authorList>
            <person name="Zahm M."/>
            <person name="Klopp C."/>
            <person name="Cabau C."/>
            <person name="Kuhl H."/>
            <person name="Suciu R."/>
            <person name="Ciorpac M."/>
            <person name="Holostenco D."/>
            <person name="Gessner J."/>
            <person name="Wuertz S."/>
            <person name="Hohne C."/>
            <person name="Stock M."/>
            <person name="Gislard M."/>
            <person name="Lluch J."/>
            <person name="Milhes M."/>
            <person name="Lampietro C."/>
            <person name="Lopez Roques C."/>
            <person name="Donnadieu C."/>
            <person name="Du K."/>
            <person name="Schartl M."/>
            <person name="Guiguen Y."/>
        </authorList>
    </citation>
    <scope>NUCLEOTIDE SEQUENCE [LARGE SCALE GENOMIC DNA]</scope>
    <source>
        <strain evidence="4">Hh-F2</strain>
        <tissue evidence="4">Blood</tissue>
    </source>
</reference>
<accession>A0ABR0Z2W7</accession>
<dbReference type="PROSITE" id="PS00284">
    <property type="entry name" value="SERPIN"/>
    <property type="match status" value="1"/>
</dbReference>
<dbReference type="PANTHER" id="PTHR11461">
    <property type="entry name" value="SERINE PROTEASE INHIBITOR, SERPIN"/>
    <property type="match status" value="1"/>
</dbReference>
<dbReference type="SMART" id="SM00093">
    <property type="entry name" value="SERPIN"/>
    <property type="match status" value="1"/>
</dbReference>
<dbReference type="Proteomes" id="UP001369086">
    <property type="component" value="Unassembled WGS sequence"/>
</dbReference>
<evidence type="ECO:0000256" key="2">
    <source>
        <dbReference type="SAM" id="SignalP"/>
    </source>
</evidence>
<dbReference type="Pfam" id="PF00079">
    <property type="entry name" value="Serpin"/>
    <property type="match status" value="1"/>
</dbReference>
<dbReference type="Gene3D" id="3.30.497.10">
    <property type="entry name" value="Antithrombin, subunit I, domain 2"/>
    <property type="match status" value="1"/>
</dbReference>
<evidence type="ECO:0000313" key="5">
    <source>
        <dbReference type="Proteomes" id="UP001369086"/>
    </source>
</evidence>
<name>A0ABR0Z2W7_HUSHU</name>
<dbReference type="InterPro" id="IPR000215">
    <property type="entry name" value="Serpin_fam"/>
</dbReference>
<evidence type="ECO:0000259" key="3">
    <source>
        <dbReference type="SMART" id="SM00093"/>
    </source>
</evidence>
<comment type="caution">
    <text evidence="4">The sequence shown here is derived from an EMBL/GenBank/DDBJ whole genome shotgun (WGS) entry which is preliminary data.</text>
</comment>
<dbReference type="InterPro" id="IPR023795">
    <property type="entry name" value="Serpin_CS"/>
</dbReference>
<dbReference type="CDD" id="cd19957">
    <property type="entry name" value="serpinA"/>
    <property type="match status" value="1"/>
</dbReference>
<evidence type="ECO:0000313" key="4">
    <source>
        <dbReference type="EMBL" id="KAK6479014.1"/>
    </source>
</evidence>
<feature type="signal peptide" evidence="2">
    <location>
        <begin position="1"/>
        <end position="33"/>
    </location>
</feature>
<feature type="domain" description="Serpin" evidence="3">
    <location>
        <begin position="74"/>
        <end position="433"/>
    </location>
</feature>
<dbReference type="InterPro" id="IPR042178">
    <property type="entry name" value="Serpin_sf_1"/>
</dbReference>
<sequence>MLCRTMTKIKRGIMNLFLITVLICAMAIQQTEGIRKNIKRDVESKFQMGSEVHPENRKAGLTEEIASLFTSFTFRLYNVIALQSSTDNIFFSPFSITAALALLSLGAKSATQEELIDAFGLANSNESEVNKMHAHIGDLLKILTKENSDFQLSTGNLLHIDKSLAVSRKFVNDTAHYYKAEVFPVDFSKPQQAKKTINDIIEKETKGKIKELFEEIDPSAKLILTNYIYFKGKWKYAFDPKHTRDWTFHVDETKSVDVPMMFRDDTEDFEMLYDTKCSTTVLQLPYTGKASMLLLLPEKGELAKLEKSLSPKKFKFWLNNLKMGSAEIHFPKLSMEKKYDVKRILRRMGIKSLFTNAANFSGITDEGNLKVSEVVHKAVLEVDESKTEAAAGTGIQVVFYSMPAQIIFNRPFILMIYEEHTGKVLFMGRVVDPTKK</sequence>
<proteinExistence type="inferred from homology"/>
<dbReference type="Gene3D" id="2.30.39.10">
    <property type="entry name" value="Alpha-1-antitrypsin, domain 1"/>
    <property type="match status" value="1"/>
</dbReference>
<organism evidence="4 5">
    <name type="scientific">Huso huso</name>
    <name type="common">Beluga</name>
    <name type="synonym">Acipenser huso</name>
    <dbReference type="NCBI Taxonomy" id="61971"/>
    <lineage>
        <taxon>Eukaryota</taxon>
        <taxon>Metazoa</taxon>
        <taxon>Chordata</taxon>
        <taxon>Craniata</taxon>
        <taxon>Vertebrata</taxon>
        <taxon>Euteleostomi</taxon>
        <taxon>Actinopterygii</taxon>
        <taxon>Chondrostei</taxon>
        <taxon>Acipenseriformes</taxon>
        <taxon>Acipenseridae</taxon>
        <taxon>Huso</taxon>
    </lineage>
</organism>
<dbReference type="InterPro" id="IPR042185">
    <property type="entry name" value="Serpin_sf_2"/>
</dbReference>
<dbReference type="PANTHER" id="PTHR11461:SF372">
    <property type="entry name" value="ACCESSORY GLAND PROTEIN ACP76A-RELATED"/>
    <property type="match status" value="1"/>
</dbReference>
<evidence type="ECO:0000256" key="1">
    <source>
        <dbReference type="RuleBase" id="RU000411"/>
    </source>
</evidence>
<protein>
    <submittedName>
        <fullName evidence="4">Alpha-1-antiproteinase-like</fullName>
    </submittedName>
</protein>
<dbReference type="InterPro" id="IPR023796">
    <property type="entry name" value="Serpin_dom"/>
</dbReference>
<feature type="chain" id="PRO_5046262030" evidence="2">
    <location>
        <begin position="34"/>
        <end position="436"/>
    </location>
</feature>